<comment type="caution">
    <text evidence="3">The sequence shown here is derived from an EMBL/GenBank/DDBJ whole genome shotgun (WGS) entry which is preliminary data.</text>
</comment>
<gene>
    <name evidence="3" type="ORF">ABZV61_32540</name>
</gene>
<organism evidence="3 4">
    <name type="scientific">Streptomyces sp. 900116325</name>
    <dbReference type="NCBI Taxonomy" id="3154295"/>
    <lineage>
        <taxon>Bacteria</taxon>
        <taxon>Bacillati</taxon>
        <taxon>Actinomycetota</taxon>
        <taxon>Actinomycetes</taxon>
        <taxon>Kitasatosporales</taxon>
        <taxon>Streptomycetaceae</taxon>
        <taxon>Streptomyces</taxon>
    </lineage>
</organism>
<keyword evidence="2" id="KW-0812">Transmembrane</keyword>
<feature type="transmembrane region" description="Helical" evidence="2">
    <location>
        <begin position="464"/>
        <end position="482"/>
    </location>
</feature>
<keyword evidence="2" id="KW-0472">Membrane</keyword>
<sequence>MPALPDDPHRSTATVTAEAPVPLPSGDAGPSRSRQGVWALLRRLHFYAGVFLAPFLLLAALTGLAYTVTPQLDQLVYGDELRVERTAGQPHSLADQIEAARTAHPEGSLAYVVTPPTAEDTTRVVLDVPGLEDDRQRTVFVDPYTNEVKGELITWFDETPLTTWFDDLHRNLHMGEVGRLYSEVAASWLWVLVLGGLVLWLGRARGQRAKSVRGVLVADRSASGVRRTRSRHAVTGVWLSVGLLGLSATGLTWSHYAGDRFGSLLDAVHAHAPALDTSLPSSGEESAKAGGEHAGHGAGHEGARGDVAGFDVALAAARDAGLGGVVILTPPTDEGDAWSVVQDDRVWPVHLDQVTVDAQTGEVTAHSRWLDYPLLAKLSKLGVAAHMGILFGVANQIVLAAIGIGLLLVITWGYRMWWQRRPTRDNRRTTVGRAPTRGTWRELPLPVLFLGIPAVAALGWALPVLGVTLLGFLVVDGLAGVVQRRRHA</sequence>
<dbReference type="InterPro" id="IPR005625">
    <property type="entry name" value="PepSY-ass_TM"/>
</dbReference>
<feature type="transmembrane region" description="Helical" evidence="2">
    <location>
        <begin position="439"/>
        <end position="458"/>
    </location>
</feature>
<dbReference type="RefSeq" id="WP_356712063.1">
    <property type="nucleotide sequence ID" value="NZ_JBEXIP010000037.1"/>
</dbReference>
<feature type="compositionally biased region" description="Basic and acidic residues" evidence="1">
    <location>
        <begin position="285"/>
        <end position="301"/>
    </location>
</feature>
<dbReference type="EMBL" id="JBEXIP010000037">
    <property type="protein sequence ID" value="MET8437401.1"/>
    <property type="molecule type" value="Genomic_DNA"/>
</dbReference>
<dbReference type="Proteomes" id="UP001550044">
    <property type="component" value="Unassembled WGS sequence"/>
</dbReference>
<dbReference type="PANTHER" id="PTHR34219">
    <property type="entry name" value="IRON-REGULATED INNER MEMBRANE PROTEIN-RELATED"/>
    <property type="match status" value="1"/>
</dbReference>
<evidence type="ECO:0000313" key="4">
    <source>
        <dbReference type="Proteomes" id="UP001550044"/>
    </source>
</evidence>
<dbReference type="Pfam" id="PF03929">
    <property type="entry name" value="PepSY_TM"/>
    <property type="match status" value="1"/>
</dbReference>
<name>A0ABV2UIW6_9ACTN</name>
<evidence type="ECO:0000313" key="3">
    <source>
        <dbReference type="EMBL" id="MET8437401.1"/>
    </source>
</evidence>
<feature type="region of interest" description="Disordered" evidence="1">
    <location>
        <begin position="1"/>
        <end position="31"/>
    </location>
</feature>
<feature type="transmembrane region" description="Helical" evidence="2">
    <location>
        <begin position="236"/>
        <end position="256"/>
    </location>
</feature>
<dbReference type="PANTHER" id="PTHR34219:SF1">
    <property type="entry name" value="PEPSY DOMAIN-CONTAINING PROTEIN"/>
    <property type="match status" value="1"/>
</dbReference>
<keyword evidence="4" id="KW-1185">Reference proteome</keyword>
<feature type="transmembrane region" description="Helical" evidence="2">
    <location>
        <begin position="397"/>
        <end position="418"/>
    </location>
</feature>
<protein>
    <submittedName>
        <fullName evidence="3">PepSY domain-containing protein</fullName>
    </submittedName>
</protein>
<keyword evidence="2" id="KW-1133">Transmembrane helix</keyword>
<feature type="region of interest" description="Disordered" evidence="1">
    <location>
        <begin position="276"/>
        <end position="301"/>
    </location>
</feature>
<evidence type="ECO:0000256" key="2">
    <source>
        <dbReference type="SAM" id="Phobius"/>
    </source>
</evidence>
<proteinExistence type="predicted"/>
<evidence type="ECO:0000256" key="1">
    <source>
        <dbReference type="SAM" id="MobiDB-lite"/>
    </source>
</evidence>
<feature type="transmembrane region" description="Helical" evidence="2">
    <location>
        <begin position="44"/>
        <end position="66"/>
    </location>
</feature>
<accession>A0ABV2UIW6</accession>
<reference evidence="3 4" key="1">
    <citation type="submission" date="2024-06" db="EMBL/GenBank/DDBJ databases">
        <title>The Natural Products Discovery Center: Release of the First 8490 Sequenced Strains for Exploring Actinobacteria Biosynthetic Diversity.</title>
        <authorList>
            <person name="Kalkreuter E."/>
            <person name="Kautsar S.A."/>
            <person name="Yang D."/>
            <person name="Bader C.D."/>
            <person name="Teijaro C.N."/>
            <person name="Fluegel L."/>
            <person name="Davis C.M."/>
            <person name="Simpson J.R."/>
            <person name="Lauterbach L."/>
            <person name="Steele A.D."/>
            <person name="Gui C."/>
            <person name="Meng S."/>
            <person name="Li G."/>
            <person name="Viehrig K."/>
            <person name="Ye F."/>
            <person name="Su P."/>
            <person name="Kiefer A.F."/>
            <person name="Nichols A."/>
            <person name="Cepeda A.J."/>
            <person name="Yan W."/>
            <person name="Fan B."/>
            <person name="Jiang Y."/>
            <person name="Adhikari A."/>
            <person name="Zheng C.-J."/>
            <person name="Schuster L."/>
            <person name="Cowan T.M."/>
            <person name="Smanski M.J."/>
            <person name="Chevrette M.G."/>
            <person name="De Carvalho L.P.S."/>
            <person name="Shen B."/>
        </authorList>
    </citation>
    <scope>NUCLEOTIDE SEQUENCE [LARGE SCALE GENOMIC DNA]</scope>
    <source>
        <strain evidence="3 4">NPDC005137</strain>
    </source>
</reference>
<feature type="transmembrane region" description="Helical" evidence="2">
    <location>
        <begin position="180"/>
        <end position="201"/>
    </location>
</feature>
<feature type="compositionally biased region" description="Basic and acidic residues" evidence="1">
    <location>
        <begin position="1"/>
        <end position="10"/>
    </location>
</feature>